<dbReference type="PRINTS" id="PR00035">
    <property type="entry name" value="HTHGNTR"/>
</dbReference>
<dbReference type="SMART" id="SM00895">
    <property type="entry name" value="FCD"/>
    <property type="match status" value="1"/>
</dbReference>
<dbReference type="KEGG" id="boz:DBV39_16105"/>
<dbReference type="Proteomes" id="UP000244571">
    <property type="component" value="Chromosome"/>
</dbReference>
<name>A0A2R4XMG6_9BURK</name>
<dbReference type="SMART" id="SM00345">
    <property type="entry name" value="HTH_GNTR"/>
    <property type="match status" value="1"/>
</dbReference>
<dbReference type="SUPFAM" id="SSF46785">
    <property type="entry name" value="Winged helix' DNA-binding domain"/>
    <property type="match status" value="1"/>
</dbReference>
<dbReference type="SUPFAM" id="SSF48008">
    <property type="entry name" value="GntR ligand-binding domain-like"/>
    <property type="match status" value="1"/>
</dbReference>
<keyword evidence="3" id="KW-0804">Transcription</keyword>
<dbReference type="GO" id="GO:0003700">
    <property type="term" value="F:DNA-binding transcription factor activity"/>
    <property type="evidence" value="ECO:0007669"/>
    <property type="project" value="InterPro"/>
</dbReference>
<evidence type="ECO:0000259" key="4">
    <source>
        <dbReference type="PROSITE" id="PS50949"/>
    </source>
</evidence>
<dbReference type="Pfam" id="PF00392">
    <property type="entry name" value="GntR"/>
    <property type="match status" value="1"/>
</dbReference>
<reference evidence="5 6" key="1">
    <citation type="submission" date="2018-04" db="EMBL/GenBank/DDBJ databases">
        <title>Bordetella sp. HZ20 isolated from seawater.</title>
        <authorList>
            <person name="Sun C."/>
        </authorList>
    </citation>
    <scope>NUCLEOTIDE SEQUENCE [LARGE SCALE GENOMIC DNA]</scope>
    <source>
        <strain evidence="5 6">HZ20</strain>
    </source>
</reference>
<dbReference type="InterPro" id="IPR011711">
    <property type="entry name" value="GntR_C"/>
</dbReference>
<keyword evidence="6" id="KW-1185">Reference proteome</keyword>
<dbReference type="InterPro" id="IPR000524">
    <property type="entry name" value="Tscrpt_reg_HTH_GntR"/>
</dbReference>
<dbReference type="PANTHER" id="PTHR43537:SF49">
    <property type="entry name" value="TRANSCRIPTIONAL REGULATORY PROTEIN"/>
    <property type="match status" value="1"/>
</dbReference>
<dbReference type="Gene3D" id="1.10.10.10">
    <property type="entry name" value="Winged helix-like DNA-binding domain superfamily/Winged helix DNA-binding domain"/>
    <property type="match status" value="1"/>
</dbReference>
<dbReference type="AlphaFoldDB" id="A0A2R4XMG6"/>
<dbReference type="PROSITE" id="PS50949">
    <property type="entry name" value="HTH_GNTR"/>
    <property type="match status" value="1"/>
</dbReference>
<dbReference type="InterPro" id="IPR036388">
    <property type="entry name" value="WH-like_DNA-bd_sf"/>
</dbReference>
<dbReference type="InterPro" id="IPR036390">
    <property type="entry name" value="WH_DNA-bd_sf"/>
</dbReference>
<gene>
    <name evidence="5" type="ORF">DBV39_16105</name>
</gene>
<organism evidence="5 6">
    <name type="scientific">Orrella marina</name>
    <dbReference type="NCBI Taxonomy" id="2163011"/>
    <lineage>
        <taxon>Bacteria</taxon>
        <taxon>Pseudomonadati</taxon>
        <taxon>Pseudomonadota</taxon>
        <taxon>Betaproteobacteria</taxon>
        <taxon>Burkholderiales</taxon>
        <taxon>Alcaligenaceae</taxon>
        <taxon>Orrella</taxon>
    </lineage>
</organism>
<dbReference type="Gene3D" id="1.20.120.530">
    <property type="entry name" value="GntR ligand-binding domain-like"/>
    <property type="match status" value="1"/>
</dbReference>
<evidence type="ECO:0000256" key="2">
    <source>
        <dbReference type="ARBA" id="ARBA00023125"/>
    </source>
</evidence>
<dbReference type="RefSeq" id="WP_108622410.1">
    <property type="nucleotide sequence ID" value="NZ_CP028901.1"/>
</dbReference>
<accession>A0A2R4XMG6</accession>
<feature type="domain" description="HTH gntR-type" evidence="4">
    <location>
        <begin position="1"/>
        <end position="68"/>
    </location>
</feature>
<evidence type="ECO:0000313" key="5">
    <source>
        <dbReference type="EMBL" id="AWB35000.1"/>
    </source>
</evidence>
<protein>
    <submittedName>
        <fullName evidence="5">GntR family transcriptional regulator</fullName>
    </submittedName>
</protein>
<evidence type="ECO:0000256" key="1">
    <source>
        <dbReference type="ARBA" id="ARBA00023015"/>
    </source>
</evidence>
<dbReference type="InterPro" id="IPR008920">
    <property type="entry name" value="TF_FadR/GntR_C"/>
</dbReference>
<dbReference type="EMBL" id="CP028901">
    <property type="protein sequence ID" value="AWB35000.1"/>
    <property type="molecule type" value="Genomic_DNA"/>
</dbReference>
<dbReference type="PANTHER" id="PTHR43537">
    <property type="entry name" value="TRANSCRIPTIONAL REGULATOR, GNTR FAMILY"/>
    <property type="match status" value="1"/>
</dbReference>
<sequence length="219" mass="24702">MKVSDRIRQSIEQQIREASLLPGDPVDESKLAATHAVSRTPVREALLQLQAQGLLTSLPRGGMVVAKMDVQQLLSMWELLAELESLCARYACERMTNEERKSLQDLHQNTLPIVESNDELGWQQANMAFHEILYRGSRNPYLRQDILRMRTQTGAYRRHAFGAVGRIPASYAMHTDIVKAIIDHDSRQAASAMFLHMSPGHGTRGVTDMIVNMPRDLLN</sequence>
<keyword evidence="2" id="KW-0238">DNA-binding</keyword>
<dbReference type="Pfam" id="PF07729">
    <property type="entry name" value="FCD"/>
    <property type="match status" value="1"/>
</dbReference>
<proteinExistence type="predicted"/>
<keyword evidence="1" id="KW-0805">Transcription regulation</keyword>
<evidence type="ECO:0000256" key="3">
    <source>
        <dbReference type="ARBA" id="ARBA00023163"/>
    </source>
</evidence>
<evidence type="ECO:0000313" key="6">
    <source>
        <dbReference type="Proteomes" id="UP000244571"/>
    </source>
</evidence>
<dbReference type="GO" id="GO:0003677">
    <property type="term" value="F:DNA binding"/>
    <property type="evidence" value="ECO:0007669"/>
    <property type="project" value="UniProtKB-KW"/>
</dbReference>
<dbReference type="OrthoDB" id="5343379at2"/>